<evidence type="ECO:0000313" key="10">
    <source>
        <dbReference type="Proteomes" id="UP000317650"/>
    </source>
</evidence>
<keyword evidence="2" id="KW-0479">Metal-binding</keyword>
<evidence type="ECO:0000256" key="1">
    <source>
        <dbReference type="ARBA" id="ARBA00004123"/>
    </source>
</evidence>
<dbReference type="PROSITE" id="PS00028">
    <property type="entry name" value="ZINC_FINGER_C2H2_1"/>
    <property type="match status" value="1"/>
</dbReference>
<evidence type="ECO:0000256" key="2">
    <source>
        <dbReference type="ARBA" id="ARBA00022723"/>
    </source>
</evidence>
<accession>A0A4S8IN53</accession>
<keyword evidence="10" id="KW-1185">Reference proteome</keyword>
<keyword evidence="4" id="KW-0862">Zinc</keyword>
<evidence type="ECO:0000313" key="9">
    <source>
        <dbReference type="EMBL" id="THU49669.1"/>
    </source>
</evidence>
<comment type="caution">
    <text evidence="9">The sequence shown here is derived from an EMBL/GenBank/DDBJ whole genome shotgun (WGS) entry which is preliminary data.</text>
</comment>
<dbReference type="EMBL" id="PYDT01000009">
    <property type="protein sequence ID" value="THU49669.1"/>
    <property type="molecule type" value="Genomic_DNA"/>
</dbReference>
<gene>
    <name evidence="9" type="ORF">C4D60_Mb06t11980</name>
</gene>
<comment type="subcellular location">
    <subcellularLocation>
        <location evidence="1">Nucleus</location>
    </subcellularLocation>
</comment>
<dbReference type="STRING" id="52838.A0A4S8IN53"/>
<evidence type="ECO:0000256" key="4">
    <source>
        <dbReference type="ARBA" id="ARBA00022833"/>
    </source>
</evidence>
<evidence type="ECO:0000256" key="6">
    <source>
        <dbReference type="PROSITE-ProRule" id="PRU00042"/>
    </source>
</evidence>
<evidence type="ECO:0000256" key="5">
    <source>
        <dbReference type="ARBA" id="ARBA00023242"/>
    </source>
</evidence>
<proteinExistence type="predicted"/>
<dbReference type="InterPro" id="IPR036236">
    <property type="entry name" value="Znf_C2H2_sf"/>
</dbReference>
<evidence type="ECO:0000256" key="3">
    <source>
        <dbReference type="ARBA" id="ARBA00022771"/>
    </source>
</evidence>
<sequence>MPTSHHSHLPSSIFFSSHQKENLSHEAIPPQRSAEVTSSSLLVASELFNRRTWKHMIGLSKFTDTEGELNPYSPSLLGLNTNGSDTEATVEVFEVSSQVPSNMWTQESSSSSPSKEDAPISLDLSLTLNADSTAPAVVSLSSTSESSSESQAFPPPDSRRVFSCNYCQRKFFSSQALGGHQNAHKRERTLAKRALRLEAARHSYPSIASLPLHGSALHSLAIKAHSSAHQSMVEWRGSQGGMLFGRGLVEPRQVVVEDEDVDFQWPGSFGPMTDSRFERIGSSDLVAVDHQPVEDPDLTLRL</sequence>
<feature type="domain" description="C2H2-type" evidence="8">
    <location>
        <begin position="162"/>
        <end position="189"/>
    </location>
</feature>
<dbReference type="AlphaFoldDB" id="A0A4S8IN53"/>
<dbReference type="Gene3D" id="3.30.160.60">
    <property type="entry name" value="Classic Zinc Finger"/>
    <property type="match status" value="1"/>
</dbReference>
<feature type="region of interest" description="Disordered" evidence="7">
    <location>
        <begin position="99"/>
        <end position="118"/>
    </location>
</feature>
<dbReference type="GO" id="GO:0005634">
    <property type="term" value="C:nucleus"/>
    <property type="evidence" value="ECO:0007669"/>
    <property type="project" value="UniProtKB-SubCell"/>
</dbReference>
<dbReference type="Proteomes" id="UP000317650">
    <property type="component" value="Chromosome 6"/>
</dbReference>
<dbReference type="PANTHER" id="PTHR47287">
    <property type="entry name" value="C2H2 AND C2HC ZINC FINGERS SUPERFAMILY PROTEIN"/>
    <property type="match status" value="1"/>
</dbReference>
<dbReference type="SUPFAM" id="SSF57667">
    <property type="entry name" value="beta-beta-alpha zinc fingers"/>
    <property type="match status" value="1"/>
</dbReference>
<name>A0A4S8IN53_MUSBA</name>
<dbReference type="GO" id="GO:0008270">
    <property type="term" value="F:zinc ion binding"/>
    <property type="evidence" value="ECO:0007669"/>
    <property type="project" value="UniProtKB-KW"/>
</dbReference>
<dbReference type="InterPro" id="IPR013087">
    <property type="entry name" value="Znf_C2H2_type"/>
</dbReference>
<dbReference type="PANTHER" id="PTHR47287:SF18">
    <property type="entry name" value="TRANSCRIPTION FACTOR C2H2 FAMILY"/>
    <property type="match status" value="1"/>
</dbReference>
<dbReference type="PROSITE" id="PS50157">
    <property type="entry name" value="ZINC_FINGER_C2H2_2"/>
    <property type="match status" value="1"/>
</dbReference>
<evidence type="ECO:0000256" key="7">
    <source>
        <dbReference type="SAM" id="MobiDB-lite"/>
    </source>
</evidence>
<dbReference type="InterPro" id="IPR044246">
    <property type="entry name" value="ZFP3-like"/>
</dbReference>
<keyword evidence="5" id="KW-0539">Nucleus</keyword>
<reference evidence="9 10" key="1">
    <citation type="journal article" date="2019" name="Nat. Plants">
        <title>Genome sequencing of Musa balbisiana reveals subgenome evolution and function divergence in polyploid bananas.</title>
        <authorList>
            <person name="Yao X."/>
        </authorList>
    </citation>
    <scope>NUCLEOTIDE SEQUENCE [LARGE SCALE GENOMIC DNA]</scope>
    <source>
        <strain evidence="10">cv. DH-PKW</strain>
        <tissue evidence="9">Leaves</tissue>
    </source>
</reference>
<evidence type="ECO:0000259" key="8">
    <source>
        <dbReference type="PROSITE" id="PS50157"/>
    </source>
</evidence>
<dbReference type="GO" id="GO:0009788">
    <property type="term" value="P:negative regulation of abscisic acid-activated signaling pathway"/>
    <property type="evidence" value="ECO:0007669"/>
    <property type="project" value="InterPro"/>
</dbReference>
<protein>
    <recommendedName>
        <fullName evidence="8">C2H2-type domain-containing protein</fullName>
    </recommendedName>
</protein>
<keyword evidence="3 6" id="KW-0863">Zinc-finger</keyword>
<organism evidence="9 10">
    <name type="scientific">Musa balbisiana</name>
    <name type="common">Banana</name>
    <dbReference type="NCBI Taxonomy" id="52838"/>
    <lineage>
        <taxon>Eukaryota</taxon>
        <taxon>Viridiplantae</taxon>
        <taxon>Streptophyta</taxon>
        <taxon>Embryophyta</taxon>
        <taxon>Tracheophyta</taxon>
        <taxon>Spermatophyta</taxon>
        <taxon>Magnoliopsida</taxon>
        <taxon>Liliopsida</taxon>
        <taxon>Zingiberales</taxon>
        <taxon>Musaceae</taxon>
        <taxon>Musa</taxon>
    </lineage>
</organism>
<dbReference type="FunFam" id="3.30.160.60:FF:001366">
    <property type="entry name" value="Zinc finger protein 2"/>
    <property type="match status" value="1"/>
</dbReference>